<dbReference type="Pfam" id="PF16884">
    <property type="entry name" value="ADH_N_2"/>
    <property type="match status" value="1"/>
</dbReference>
<dbReference type="Pfam" id="PF00107">
    <property type="entry name" value="ADH_zinc_N"/>
    <property type="match status" value="1"/>
</dbReference>
<protein>
    <recommendedName>
        <fullName evidence="2">Enoyl reductase (ER) domain-containing protein</fullName>
    </recommendedName>
</protein>
<dbReference type="GO" id="GO:0016628">
    <property type="term" value="F:oxidoreductase activity, acting on the CH-CH group of donors, NAD or NADP as acceptor"/>
    <property type="evidence" value="ECO:0007669"/>
    <property type="project" value="InterPro"/>
</dbReference>
<dbReference type="InterPro" id="IPR020843">
    <property type="entry name" value="ER"/>
</dbReference>
<dbReference type="CDD" id="cd05288">
    <property type="entry name" value="PGDH"/>
    <property type="match status" value="1"/>
</dbReference>
<evidence type="ECO:0000313" key="3">
    <source>
        <dbReference type="EMBL" id="KAF9507506.1"/>
    </source>
</evidence>
<dbReference type="InterPro" id="IPR045010">
    <property type="entry name" value="MDR_fam"/>
</dbReference>
<reference evidence="3" key="1">
    <citation type="journal article" date="2020" name="Nat. Commun.">
        <title>Large-scale genome sequencing of mycorrhizal fungi provides insights into the early evolution of symbiotic traits.</title>
        <authorList>
            <person name="Miyauchi S."/>
            <person name="Kiss E."/>
            <person name="Kuo A."/>
            <person name="Drula E."/>
            <person name="Kohler A."/>
            <person name="Sanchez-Garcia M."/>
            <person name="Morin E."/>
            <person name="Andreopoulos B."/>
            <person name="Barry K.W."/>
            <person name="Bonito G."/>
            <person name="Buee M."/>
            <person name="Carver A."/>
            <person name="Chen C."/>
            <person name="Cichocki N."/>
            <person name="Clum A."/>
            <person name="Culley D."/>
            <person name="Crous P.W."/>
            <person name="Fauchery L."/>
            <person name="Girlanda M."/>
            <person name="Hayes R.D."/>
            <person name="Keri Z."/>
            <person name="LaButti K."/>
            <person name="Lipzen A."/>
            <person name="Lombard V."/>
            <person name="Magnuson J."/>
            <person name="Maillard F."/>
            <person name="Murat C."/>
            <person name="Nolan M."/>
            <person name="Ohm R.A."/>
            <person name="Pangilinan J."/>
            <person name="Pereira M.F."/>
            <person name="Perotto S."/>
            <person name="Peter M."/>
            <person name="Pfister S."/>
            <person name="Riley R."/>
            <person name="Sitrit Y."/>
            <person name="Stielow J.B."/>
            <person name="Szollosi G."/>
            <person name="Zifcakova L."/>
            <person name="Stursova M."/>
            <person name="Spatafora J.W."/>
            <person name="Tedersoo L."/>
            <person name="Vaario L.M."/>
            <person name="Yamada A."/>
            <person name="Yan M."/>
            <person name="Wang P."/>
            <person name="Xu J."/>
            <person name="Bruns T."/>
            <person name="Baldrian P."/>
            <person name="Vilgalys R."/>
            <person name="Dunand C."/>
            <person name="Henrissat B."/>
            <person name="Grigoriev I.V."/>
            <person name="Hibbett D."/>
            <person name="Nagy L.G."/>
            <person name="Martin F.M."/>
        </authorList>
    </citation>
    <scope>NUCLEOTIDE SEQUENCE</scope>
    <source>
        <strain evidence="3">UP504</strain>
    </source>
</reference>
<dbReference type="PANTHER" id="PTHR43205">
    <property type="entry name" value="PROSTAGLANDIN REDUCTASE"/>
    <property type="match status" value="1"/>
</dbReference>
<dbReference type="PANTHER" id="PTHR43205:SF42">
    <property type="entry name" value="ALCOHOL DEHYDROGENASE, ZINC-CONTAINING (AFU_ORTHOLOGUE AFUA_7G04530)"/>
    <property type="match status" value="1"/>
</dbReference>
<keyword evidence="1" id="KW-0560">Oxidoreductase</keyword>
<dbReference type="SMART" id="SM00829">
    <property type="entry name" value="PKS_ER"/>
    <property type="match status" value="1"/>
</dbReference>
<evidence type="ECO:0000259" key="2">
    <source>
        <dbReference type="SMART" id="SM00829"/>
    </source>
</evidence>
<dbReference type="EMBL" id="MU129079">
    <property type="protein sequence ID" value="KAF9507506.1"/>
    <property type="molecule type" value="Genomic_DNA"/>
</dbReference>
<organism evidence="3 4">
    <name type="scientific">Hydnum rufescens UP504</name>
    <dbReference type="NCBI Taxonomy" id="1448309"/>
    <lineage>
        <taxon>Eukaryota</taxon>
        <taxon>Fungi</taxon>
        <taxon>Dikarya</taxon>
        <taxon>Basidiomycota</taxon>
        <taxon>Agaricomycotina</taxon>
        <taxon>Agaricomycetes</taxon>
        <taxon>Cantharellales</taxon>
        <taxon>Hydnaceae</taxon>
        <taxon>Hydnum</taxon>
    </lineage>
</organism>
<dbReference type="Gene3D" id="3.40.50.720">
    <property type="entry name" value="NAD(P)-binding Rossmann-like Domain"/>
    <property type="match status" value="1"/>
</dbReference>
<keyword evidence="4" id="KW-1185">Reference proteome</keyword>
<dbReference type="InterPro" id="IPR036291">
    <property type="entry name" value="NAD(P)-bd_dom_sf"/>
</dbReference>
<dbReference type="AlphaFoldDB" id="A0A9P6AKQ0"/>
<name>A0A9P6AKQ0_9AGAM</name>
<feature type="domain" description="Enoyl reductase (ER)" evidence="2">
    <location>
        <begin position="24"/>
        <end position="333"/>
    </location>
</feature>
<proteinExistence type="predicted"/>
<dbReference type="SUPFAM" id="SSF51735">
    <property type="entry name" value="NAD(P)-binding Rossmann-fold domains"/>
    <property type="match status" value="1"/>
</dbReference>
<dbReference type="FunFam" id="3.40.50.720:FF:000121">
    <property type="entry name" value="Prostaglandin reductase 2"/>
    <property type="match status" value="1"/>
</dbReference>
<sequence>MALTIPSSTKRVHLAKRPKDFIDGQTFALETIPLRTPGPGEVVVRVDYVALDAAMRGWIRDMRSYVPPVKIGETMRAYALGTVLTDAKTVKKGDRVIGMFGWAEFVTVGESSLRKITPPPYTDALDFLNLLGLTGLTAYFGLLRVGNIKPGETLVVSGAAGATGSTVCQFGKLLGAKVIGIAGAADKCKWLVDDLGIDKAYNYKDKGWKDAFKKEVRTLDVFFDNVGGDTLDFFLTRLNQNARVVLCGAISGYNSQSFSGLRNYMALITQRAKIEGFLTMDYADQYSEAEAAIARWIREGKLKRKFHIETGLAECPQHLALLFQGGNTGKLVVRISQEQARL</sequence>
<accession>A0A9P6AKQ0</accession>
<dbReference type="Gene3D" id="3.90.180.10">
    <property type="entry name" value="Medium-chain alcohol dehydrogenases, catalytic domain"/>
    <property type="match status" value="1"/>
</dbReference>
<dbReference type="SUPFAM" id="SSF50129">
    <property type="entry name" value="GroES-like"/>
    <property type="match status" value="1"/>
</dbReference>
<dbReference type="InterPro" id="IPR011032">
    <property type="entry name" value="GroES-like_sf"/>
</dbReference>
<dbReference type="InterPro" id="IPR013149">
    <property type="entry name" value="ADH-like_C"/>
</dbReference>
<dbReference type="OrthoDB" id="809632at2759"/>
<comment type="caution">
    <text evidence="3">The sequence shown here is derived from an EMBL/GenBank/DDBJ whole genome shotgun (WGS) entry which is preliminary data.</text>
</comment>
<dbReference type="InterPro" id="IPR041694">
    <property type="entry name" value="ADH_N_2"/>
</dbReference>
<dbReference type="Proteomes" id="UP000886523">
    <property type="component" value="Unassembled WGS sequence"/>
</dbReference>
<evidence type="ECO:0000256" key="1">
    <source>
        <dbReference type="ARBA" id="ARBA00023002"/>
    </source>
</evidence>
<gene>
    <name evidence="3" type="ORF">BS47DRAFT_1488813</name>
</gene>
<evidence type="ECO:0000313" key="4">
    <source>
        <dbReference type="Proteomes" id="UP000886523"/>
    </source>
</evidence>